<keyword evidence="2" id="KW-1185">Reference proteome</keyword>
<evidence type="ECO:0000313" key="1">
    <source>
        <dbReference type="EMBL" id="KAJ8068338.1"/>
    </source>
</evidence>
<organism evidence="1 2">
    <name type="scientific">Sclerotinia nivalis</name>
    <dbReference type="NCBI Taxonomy" id="352851"/>
    <lineage>
        <taxon>Eukaryota</taxon>
        <taxon>Fungi</taxon>
        <taxon>Dikarya</taxon>
        <taxon>Ascomycota</taxon>
        <taxon>Pezizomycotina</taxon>
        <taxon>Leotiomycetes</taxon>
        <taxon>Helotiales</taxon>
        <taxon>Sclerotiniaceae</taxon>
        <taxon>Sclerotinia</taxon>
    </lineage>
</organism>
<dbReference type="AlphaFoldDB" id="A0A9X0AWC4"/>
<dbReference type="Proteomes" id="UP001152300">
    <property type="component" value="Unassembled WGS sequence"/>
</dbReference>
<accession>A0A9X0AWC4</accession>
<dbReference type="OrthoDB" id="10021397at2759"/>
<protein>
    <submittedName>
        <fullName evidence="1">Uncharacterized protein</fullName>
    </submittedName>
</protein>
<reference evidence="1" key="1">
    <citation type="submission" date="2022-11" db="EMBL/GenBank/DDBJ databases">
        <title>Genome Resource of Sclerotinia nivalis Strain SnTB1, a Plant Pathogen Isolated from American Ginseng.</title>
        <authorList>
            <person name="Fan S."/>
        </authorList>
    </citation>
    <scope>NUCLEOTIDE SEQUENCE</scope>
    <source>
        <strain evidence="1">SnTB1</strain>
    </source>
</reference>
<name>A0A9X0AWC4_9HELO</name>
<gene>
    <name evidence="1" type="ORF">OCU04_003900</name>
</gene>
<evidence type="ECO:0000313" key="2">
    <source>
        <dbReference type="Proteomes" id="UP001152300"/>
    </source>
</evidence>
<proteinExistence type="predicted"/>
<comment type="caution">
    <text evidence="1">The sequence shown here is derived from an EMBL/GenBank/DDBJ whole genome shotgun (WGS) entry which is preliminary data.</text>
</comment>
<dbReference type="EMBL" id="JAPEIS010000003">
    <property type="protein sequence ID" value="KAJ8068338.1"/>
    <property type="molecule type" value="Genomic_DNA"/>
</dbReference>
<sequence length="51" mass="5393">MALVTFSQSFGAAIFLSLGETIYSNSFGNLMHEYAPSVNVTEVIDSGATGF</sequence>